<dbReference type="InterPro" id="IPR036517">
    <property type="entry name" value="FF_domain_sf"/>
</dbReference>
<protein>
    <submittedName>
        <fullName evidence="1">Uncharacterized protein</fullName>
    </submittedName>
</protein>
<dbReference type="SUPFAM" id="SSF81698">
    <property type="entry name" value="FF domain"/>
    <property type="match status" value="1"/>
</dbReference>
<dbReference type="Gene3D" id="1.10.10.440">
    <property type="entry name" value="FF domain"/>
    <property type="match status" value="1"/>
</dbReference>
<organism evidence="1 2">
    <name type="scientific">Dreissena polymorpha</name>
    <name type="common">Zebra mussel</name>
    <name type="synonym">Mytilus polymorpha</name>
    <dbReference type="NCBI Taxonomy" id="45954"/>
    <lineage>
        <taxon>Eukaryota</taxon>
        <taxon>Metazoa</taxon>
        <taxon>Spiralia</taxon>
        <taxon>Lophotrochozoa</taxon>
        <taxon>Mollusca</taxon>
        <taxon>Bivalvia</taxon>
        <taxon>Autobranchia</taxon>
        <taxon>Heteroconchia</taxon>
        <taxon>Euheterodonta</taxon>
        <taxon>Imparidentia</taxon>
        <taxon>Neoheterodontei</taxon>
        <taxon>Myida</taxon>
        <taxon>Dreissenoidea</taxon>
        <taxon>Dreissenidae</taxon>
        <taxon>Dreissena</taxon>
    </lineage>
</organism>
<reference evidence="1" key="2">
    <citation type="submission" date="2020-11" db="EMBL/GenBank/DDBJ databases">
        <authorList>
            <person name="McCartney M.A."/>
            <person name="Auch B."/>
            <person name="Kono T."/>
            <person name="Mallez S."/>
            <person name="Becker A."/>
            <person name="Gohl D.M."/>
            <person name="Silverstein K.A.T."/>
            <person name="Koren S."/>
            <person name="Bechman K.B."/>
            <person name="Herman A."/>
            <person name="Abrahante J.E."/>
            <person name="Garbe J."/>
        </authorList>
    </citation>
    <scope>NUCLEOTIDE SEQUENCE</scope>
    <source>
        <strain evidence="1">Duluth1</strain>
        <tissue evidence="1">Whole animal</tissue>
    </source>
</reference>
<name>A0A9D4IDV2_DREPO</name>
<gene>
    <name evidence="1" type="ORF">DPMN_171096</name>
</gene>
<reference evidence="1" key="1">
    <citation type="journal article" date="2019" name="bioRxiv">
        <title>The Genome of the Zebra Mussel, Dreissena polymorpha: A Resource for Invasive Species Research.</title>
        <authorList>
            <person name="McCartney M.A."/>
            <person name="Auch B."/>
            <person name="Kono T."/>
            <person name="Mallez S."/>
            <person name="Zhang Y."/>
            <person name="Obille A."/>
            <person name="Becker A."/>
            <person name="Abrahante J.E."/>
            <person name="Garbe J."/>
            <person name="Badalamenti J.P."/>
            <person name="Herman A."/>
            <person name="Mangelson H."/>
            <person name="Liachko I."/>
            <person name="Sullivan S."/>
            <person name="Sone E.D."/>
            <person name="Koren S."/>
            <person name="Silverstein K.A.T."/>
            <person name="Beckman K.B."/>
            <person name="Gohl D.M."/>
        </authorList>
    </citation>
    <scope>NUCLEOTIDE SEQUENCE</scope>
    <source>
        <strain evidence="1">Duluth1</strain>
        <tissue evidence="1">Whole animal</tissue>
    </source>
</reference>
<accession>A0A9D4IDV2</accession>
<keyword evidence="2" id="KW-1185">Reference proteome</keyword>
<dbReference type="EMBL" id="JAIWYP010000009">
    <property type="protein sequence ID" value="KAH3769819.1"/>
    <property type="molecule type" value="Genomic_DNA"/>
</dbReference>
<comment type="caution">
    <text evidence="1">The sequence shown here is derived from an EMBL/GenBank/DDBJ whole genome shotgun (WGS) entry which is preliminary data.</text>
</comment>
<sequence length="55" mass="6680">MQLLRDNKWFNIKLSWTVTQDALKWDQRYMDVGDDALSEKWFNEFRQNLVSIDVA</sequence>
<evidence type="ECO:0000313" key="2">
    <source>
        <dbReference type="Proteomes" id="UP000828390"/>
    </source>
</evidence>
<evidence type="ECO:0000313" key="1">
    <source>
        <dbReference type="EMBL" id="KAH3769819.1"/>
    </source>
</evidence>
<dbReference type="AlphaFoldDB" id="A0A9D4IDV2"/>
<dbReference type="Proteomes" id="UP000828390">
    <property type="component" value="Unassembled WGS sequence"/>
</dbReference>
<proteinExistence type="predicted"/>